<dbReference type="Proteomes" id="UP000008674">
    <property type="component" value="Chromosome"/>
</dbReference>
<keyword evidence="4" id="KW-1185">Reference proteome</keyword>
<dbReference type="PANTHER" id="PTHR11138:SF5">
    <property type="entry name" value="METHIONYL-TRNA FORMYLTRANSFERASE, MITOCHONDRIAL"/>
    <property type="match status" value="1"/>
</dbReference>
<protein>
    <submittedName>
        <fullName evidence="3">Formyltransferase, putative</fullName>
    </submittedName>
</protein>
<dbReference type="EnsemblBacteria" id="ABC44089">
    <property type="protein sequence ID" value="ABC44089"/>
    <property type="gene ID" value="SRU_0603"/>
</dbReference>
<evidence type="ECO:0000259" key="1">
    <source>
        <dbReference type="Pfam" id="PF00551"/>
    </source>
</evidence>
<dbReference type="InterPro" id="IPR005793">
    <property type="entry name" value="Formyl_trans_C"/>
</dbReference>
<dbReference type="OrthoDB" id="9802815at2"/>
<proteinExistence type="predicted"/>
<dbReference type="Pfam" id="PF02911">
    <property type="entry name" value="Formyl_trans_C"/>
    <property type="match status" value="1"/>
</dbReference>
<gene>
    <name evidence="3" type="ordered locus">SRU_0603</name>
</gene>
<dbReference type="Gene3D" id="3.40.50.12230">
    <property type="match status" value="1"/>
</dbReference>
<dbReference type="KEGG" id="sru:SRU_0603"/>
<dbReference type="SMR" id="Q2S4Y5"/>
<dbReference type="AlphaFoldDB" id="Q2S4Y5"/>
<dbReference type="GO" id="GO:0004479">
    <property type="term" value="F:methionyl-tRNA formyltransferase activity"/>
    <property type="evidence" value="ECO:0007669"/>
    <property type="project" value="TreeGrafter"/>
</dbReference>
<evidence type="ECO:0000313" key="3">
    <source>
        <dbReference type="EMBL" id="ABC44089.1"/>
    </source>
</evidence>
<accession>Q2S4Y5</accession>
<dbReference type="SUPFAM" id="SSF53328">
    <property type="entry name" value="Formyltransferase"/>
    <property type="match status" value="1"/>
</dbReference>
<dbReference type="CDD" id="cd08702">
    <property type="entry name" value="Arna_FMT_C"/>
    <property type="match status" value="1"/>
</dbReference>
<organism evidence="3 4">
    <name type="scientific">Salinibacter ruber (strain DSM 13855 / M31)</name>
    <dbReference type="NCBI Taxonomy" id="309807"/>
    <lineage>
        <taxon>Bacteria</taxon>
        <taxon>Pseudomonadati</taxon>
        <taxon>Rhodothermota</taxon>
        <taxon>Rhodothermia</taxon>
        <taxon>Rhodothermales</taxon>
        <taxon>Salinibacteraceae</taxon>
        <taxon>Salinibacter</taxon>
    </lineage>
</organism>
<dbReference type="Pfam" id="PF00551">
    <property type="entry name" value="Formyl_trans_N"/>
    <property type="match status" value="1"/>
</dbReference>
<dbReference type="SUPFAM" id="SSF50486">
    <property type="entry name" value="FMT C-terminal domain-like"/>
    <property type="match status" value="1"/>
</dbReference>
<feature type="domain" description="Formyl transferase N-terminal" evidence="1">
    <location>
        <begin position="53"/>
        <end position="173"/>
    </location>
</feature>
<name>Q2S4Y5_SALRD</name>
<evidence type="ECO:0000313" key="4">
    <source>
        <dbReference type="Proteomes" id="UP000008674"/>
    </source>
</evidence>
<dbReference type="InterPro" id="IPR002376">
    <property type="entry name" value="Formyl_transf_N"/>
</dbReference>
<dbReference type="GO" id="GO:0005829">
    <property type="term" value="C:cytosol"/>
    <property type="evidence" value="ECO:0007669"/>
    <property type="project" value="TreeGrafter"/>
</dbReference>
<dbReference type="InterPro" id="IPR011034">
    <property type="entry name" value="Formyl_transferase-like_C_sf"/>
</dbReference>
<dbReference type="STRING" id="309807.SRU_0603"/>
<reference evidence="3 4" key="1">
    <citation type="journal article" date="2005" name="Proc. Natl. Acad. Sci. U.S.A.">
        <title>The genome of Salinibacter ruber: convergence and gene exchange among hyperhalophilic bacteria and archaea.</title>
        <authorList>
            <person name="Mongodin E.F."/>
            <person name="Nelson K.E."/>
            <person name="Daugherty S."/>
            <person name="Deboy R.T."/>
            <person name="Wister J."/>
            <person name="Khouri H."/>
            <person name="Weidman J."/>
            <person name="Walsh D.A."/>
            <person name="Papke R.T."/>
            <person name="Sanchez Perez G."/>
            <person name="Sharma A.K."/>
            <person name="Nesbo C.L."/>
            <person name="MacLeod D."/>
            <person name="Bapteste E."/>
            <person name="Doolittle W.F."/>
            <person name="Charlebois R.L."/>
            <person name="Legault B."/>
            <person name="Rodriguez-Valera F."/>
        </authorList>
    </citation>
    <scope>NUCLEOTIDE SEQUENCE [LARGE SCALE GENOMIC DNA]</scope>
    <source>
        <strain evidence="4">DSM 13855 / CECT 5946 / M31</strain>
    </source>
</reference>
<dbReference type="PANTHER" id="PTHR11138">
    <property type="entry name" value="METHIONYL-TRNA FORMYLTRANSFERASE"/>
    <property type="match status" value="1"/>
</dbReference>
<evidence type="ECO:0000259" key="2">
    <source>
        <dbReference type="Pfam" id="PF02911"/>
    </source>
</evidence>
<dbReference type="InterPro" id="IPR036477">
    <property type="entry name" value="Formyl_transf_N_sf"/>
</dbReference>
<sequence length="298" mass="33897">MRIVYIGCVESSQRMLRQVLQIPKGEVVGIVTRRSSSFNADFASLEPLAEKNDIPCYIDTDNNQTDLASWIQERRPEVGYCFGWSYLLNPEVLSIPELGFIGFHPTKLPRNRGRHPVIWALALGLEETASSFFFMDEGADTGDLLSQRDVPIRWEDDARSLYDRLMDVAKEQISDFTPKLAAREHSGNPQDDEKANYWRKRSREDGEIDWRMSSSSVYNLVRALTHPYPGAHCTVNGREVKIWSADVVDGEFGNIENLEPGKVLASDDERVVVKCGEGVIQIQEHEFDKLPDEGDYLR</sequence>
<dbReference type="EMBL" id="CP000159">
    <property type="protein sequence ID" value="ABC44089.1"/>
    <property type="molecule type" value="Genomic_DNA"/>
</dbReference>
<dbReference type="HOGENOM" id="CLU_033347_2_3_10"/>
<feature type="domain" description="Formyl transferase C-terminal" evidence="2">
    <location>
        <begin position="202"/>
        <end position="288"/>
    </location>
</feature>
<dbReference type="CDD" id="cd08651">
    <property type="entry name" value="FMT_core_like_4"/>
    <property type="match status" value="1"/>
</dbReference>
<dbReference type="eggNOG" id="COG0223">
    <property type="taxonomic scope" value="Bacteria"/>
</dbReference>